<proteinExistence type="predicted"/>
<dbReference type="EMBL" id="JAIQCV010000008">
    <property type="protein sequence ID" value="KAH1072742.1"/>
    <property type="molecule type" value="Genomic_DNA"/>
</dbReference>
<reference evidence="1 2" key="1">
    <citation type="journal article" date="2021" name="Plant Biotechnol. J.">
        <title>Multi-omics assisted identification of the key and species-specific regulatory components of drought-tolerant mechanisms in Gossypium stocksii.</title>
        <authorList>
            <person name="Yu D."/>
            <person name="Ke L."/>
            <person name="Zhang D."/>
            <person name="Wu Y."/>
            <person name="Sun Y."/>
            <person name="Mei J."/>
            <person name="Sun J."/>
            <person name="Sun Y."/>
        </authorList>
    </citation>
    <scope>NUCLEOTIDE SEQUENCE [LARGE SCALE GENOMIC DNA]</scope>
    <source>
        <strain evidence="2">cv. E1</strain>
        <tissue evidence="1">Leaf</tissue>
    </source>
</reference>
<dbReference type="AlphaFoldDB" id="A0A9D3V5V9"/>
<accession>A0A9D3V5V9</accession>
<evidence type="ECO:0000313" key="1">
    <source>
        <dbReference type="EMBL" id="KAH1072742.1"/>
    </source>
</evidence>
<dbReference type="OrthoDB" id="418748at2759"/>
<sequence>MAVANHLQKVLKRMMGQKGSLTLKLDMSKAYDRVEWVFLDQMTLKIGFASSCVDFIMHCISSAFYSICLNKKIGERFKPKWGLRQGEGLSSLTRLAIQGGLINGVRLKCIGVKEGTDVFYPQCQNF</sequence>
<comment type="caution">
    <text evidence="1">The sequence shown here is derived from an EMBL/GenBank/DDBJ whole genome shotgun (WGS) entry which is preliminary data.</text>
</comment>
<gene>
    <name evidence="1" type="ORF">J1N35_025070</name>
</gene>
<organism evidence="1 2">
    <name type="scientific">Gossypium stocksii</name>
    <dbReference type="NCBI Taxonomy" id="47602"/>
    <lineage>
        <taxon>Eukaryota</taxon>
        <taxon>Viridiplantae</taxon>
        <taxon>Streptophyta</taxon>
        <taxon>Embryophyta</taxon>
        <taxon>Tracheophyta</taxon>
        <taxon>Spermatophyta</taxon>
        <taxon>Magnoliopsida</taxon>
        <taxon>eudicotyledons</taxon>
        <taxon>Gunneridae</taxon>
        <taxon>Pentapetalae</taxon>
        <taxon>rosids</taxon>
        <taxon>malvids</taxon>
        <taxon>Malvales</taxon>
        <taxon>Malvaceae</taxon>
        <taxon>Malvoideae</taxon>
        <taxon>Gossypium</taxon>
    </lineage>
</organism>
<evidence type="ECO:0000313" key="2">
    <source>
        <dbReference type="Proteomes" id="UP000828251"/>
    </source>
</evidence>
<name>A0A9D3V5V9_9ROSI</name>
<keyword evidence="2" id="KW-1185">Reference proteome</keyword>
<protein>
    <recommendedName>
        <fullName evidence="3">Reverse transcriptase domain-containing protein</fullName>
    </recommendedName>
</protein>
<evidence type="ECO:0008006" key="3">
    <source>
        <dbReference type="Google" id="ProtNLM"/>
    </source>
</evidence>
<dbReference type="Proteomes" id="UP000828251">
    <property type="component" value="Unassembled WGS sequence"/>
</dbReference>